<proteinExistence type="predicted"/>
<comment type="subcellular location">
    <subcellularLocation>
        <location evidence="1">Cell outer membrane</location>
    </subcellularLocation>
</comment>
<accession>A0AA90ZTP0</accession>
<protein>
    <submittedName>
        <fullName evidence="6">TonB-dependent receptor</fullName>
    </submittedName>
</protein>
<dbReference type="EMBL" id="VZCC01000018">
    <property type="protein sequence ID" value="MQN83177.1"/>
    <property type="molecule type" value="Genomic_DNA"/>
</dbReference>
<keyword evidence="6" id="KW-0675">Receptor</keyword>
<dbReference type="Gene3D" id="2.40.170.20">
    <property type="entry name" value="TonB-dependent receptor, beta-barrel domain"/>
    <property type="match status" value="1"/>
</dbReference>
<dbReference type="InterPro" id="IPR036942">
    <property type="entry name" value="Beta-barrel_TonB_sf"/>
</dbReference>
<evidence type="ECO:0000256" key="3">
    <source>
        <dbReference type="ARBA" id="ARBA00023237"/>
    </source>
</evidence>
<gene>
    <name evidence="6" type="ORF">F7D74_04035</name>
</gene>
<feature type="chain" id="PRO_5041713620" evidence="4">
    <location>
        <begin position="22"/>
        <end position="709"/>
    </location>
</feature>
<dbReference type="Proteomes" id="UP000421408">
    <property type="component" value="Unassembled WGS sequence"/>
</dbReference>
<dbReference type="GO" id="GO:0009279">
    <property type="term" value="C:cell outer membrane"/>
    <property type="evidence" value="ECO:0007669"/>
    <property type="project" value="UniProtKB-SubCell"/>
</dbReference>
<sequence>MIMRKYFLICLFAMVTGILNAQEVKSGVAQDSLACDTVISLDGVDVVARRATVKMIGHSIVVDVEHDSILNRQNDIYEMLQKTPGIIRMGQSIMVAGKGAPIYYINGRKVREQSQLDNLQVDQVKSVQVIPTADANYEATGAPVVDIKTKKLGNGLAFNVVGNLTQAKHLAQKYGFTSSYNMDKLDLFLSYYYRDSKTLSKDYYGRQVLADTLWNKQQYSENLSRTHTHNVQAGMAYRLSDRAELGLQYGGSFARDKAMGSDSLSVVPNIGKTADLLSGKDSHNHTDTHHLNAYYDAAFDHDWHLSMAADYIHKEIKDNTHILEKEEDRADDLQYNTRSRWDVISANIHANHDLGNWGNLSFGYDFSYSKGIDGIDYARMLHSGNTDNREVKNAVFANYTLPLGAFSLSAGLRFENVTSKQTVEGEQNALHHSDNYLMPVLNLSHAAGMLMQSLSYSIETSRPNYVDMNDNVIYQNRYERKMGNASLTTQLEHNVSYMLMYNWLYFTLNYSYLHRPLFADVYSLPGQSAVTVSRQTNLSHRQILAAMLNIRKSIGFWTPTLTGFMQKSFVHYPEVDGQIFSDKHPTVMLTFDNDFQLPKGWLLSAGYQQLFGGYLETIYLSPLSTFNLSIKKSFLQDRLRLSIDANDIFNGDKTKSSRQIHNVVTNTFSKYETRKIGITLTYRFRKNVEKKKISSAETEMKRLQVNADE</sequence>
<evidence type="ECO:0000313" key="7">
    <source>
        <dbReference type="Proteomes" id="UP000421408"/>
    </source>
</evidence>
<evidence type="ECO:0000256" key="1">
    <source>
        <dbReference type="ARBA" id="ARBA00004442"/>
    </source>
</evidence>
<name>A0AA90ZTP0_9BACT</name>
<comment type="caution">
    <text evidence="6">The sequence shown here is derived from an EMBL/GenBank/DDBJ whole genome shotgun (WGS) entry which is preliminary data.</text>
</comment>
<evidence type="ECO:0000259" key="5">
    <source>
        <dbReference type="Pfam" id="PF14905"/>
    </source>
</evidence>
<organism evidence="6 7">
    <name type="scientific">Segatella copri</name>
    <dbReference type="NCBI Taxonomy" id="165179"/>
    <lineage>
        <taxon>Bacteria</taxon>
        <taxon>Pseudomonadati</taxon>
        <taxon>Bacteroidota</taxon>
        <taxon>Bacteroidia</taxon>
        <taxon>Bacteroidales</taxon>
        <taxon>Prevotellaceae</taxon>
        <taxon>Segatella</taxon>
    </lineage>
</organism>
<evidence type="ECO:0000256" key="2">
    <source>
        <dbReference type="ARBA" id="ARBA00023136"/>
    </source>
</evidence>
<dbReference type="SUPFAM" id="SSF56935">
    <property type="entry name" value="Porins"/>
    <property type="match status" value="1"/>
</dbReference>
<keyword evidence="3" id="KW-0998">Cell outer membrane</keyword>
<dbReference type="Pfam" id="PF14905">
    <property type="entry name" value="OMP_b-brl_3"/>
    <property type="match status" value="1"/>
</dbReference>
<reference evidence="7" key="1">
    <citation type="submission" date="2019-09" db="EMBL/GenBank/DDBJ databases">
        <title>Distinct polysaccharide growth profiles of human intestinal Prevotella copri isolates.</title>
        <authorList>
            <person name="Fehlner-Peach H."/>
            <person name="Magnabosco C."/>
            <person name="Raghavan V."/>
            <person name="Scher J.U."/>
            <person name="Tett A."/>
            <person name="Cox L.M."/>
            <person name="Gottsegen C."/>
            <person name="Watters A."/>
            <person name="Wiltshire- Gordon J.D."/>
            <person name="Segata N."/>
            <person name="Bonneau R."/>
            <person name="Littman D.R."/>
        </authorList>
    </citation>
    <scope>NUCLEOTIDE SEQUENCE [LARGE SCALE GENOMIC DNA]</scope>
    <source>
        <strain evidence="7">iAA108</strain>
    </source>
</reference>
<evidence type="ECO:0000256" key="4">
    <source>
        <dbReference type="SAM" id="SignalP"/>
    </source>
</evidence>
<feature type="signal peptide" evidence="4">
    <location>
        <begin position="1"/>
        <end position="21"/>
    </location>
</feature>
<keyword evidence="4" id="KW-0732">Signal</keyword>
<keyword evidence="2" id="KW-0472">Membrane</keyword>
<evidence type="ECO:0000313" key="6">
    <source>
        <dbReference type="EMBL" id="MQN83177.1"/>
    </source>
</evidence>
<dbReference type="AlphaFoldDB" id="A0AA90ZTP0"/>
<feature type="domain" description="Outer membrane protein beta-barrel" evidence="5">
    <location>
        <begin position="305"/>
        <end position="682"/>
    </location>
</feature>
<dbReference type="InterPro" id="IPR041700">
    <property type="entry name" value="OMP_b-brl_3"/>
</dbReference>